<feature type="domain" description="PAS" evidence="10">
    <location>
        <begin position="26"/>
        <end position="64"/>
    </location>
</feature>
<dbReference type="GO" id="GO:0005524">
    <property type="term" value="F:ATP binding"/>
    <property type="evidence" value="ECO:0007669"/>
    <property type="project" value="UniProtKB-KW"/>
</dbReference>
<dbReference type="Pfam" id="PF08448">
    <property type="entry name" value="PAS_4"/>
    <property type="match status" value="1"/>
</dbReference>
<keyword evidence="3" id="KW-0597">Phosphoprotein</keyword>
<evidence type="ECO:0000256" key="3">
    <source>
        <dbReference type="ARBA" id="ARBA00022553"/>
    </source>
</evidence>
<dbReference type="InterPro" id="IPR035965">
    <property type="entry name" value="PAS-like_dom_sf"/>
</dbReference>
<evidence type="ECO:0000256" key="5">
    <source>
        <dbReference type="ARBA" id="ARBA00022741"/>
    </source>
</evidence>
<evidence type="ECO:0000259" key="9">
    <source>
        <dbReference type="PROSITE" id="PS50109"/>
    </source>
</evidence>
<dbReference type="RefSeq" id="WP_171837582.1">
    <property type="nucleotide sequence ID" value="NZ_CP053710.1"/>
</dbReference>
<name>A0A6M8HZ75_9PROT</name>
<dbReference type="GO" id="GO:0000155">
    <property type="term" value="F:phosphorelay sensor kinase activity"/>
    <property type="evidence" value="ECO:0007669"/>
    <property type="project" value="InterPro"/>
</dbReference>
<dbReference type="SMART" id="SM00388">
    <property type="entry name" value="HisKA"/>
    <property type="match status" value="1"/>
</dbReference>
<dbReference type="Pfam" id="PF13426">
    <property type="entry name" value="PAS_9"/>
    <property type="match status" value="1"/>
</dbReference>
<dbReference type="EMBL" id="CP053710">
    <property type="protein sequence ID" value="QKE93391.1"/>
    <property type="molecule type" value="Genomic_DNA"/>
</dbReference>
<dbReference type="InterPro" id="IPR004358">
    <property type="entry name" value="Sig_transdc_His_kin-like_C"/>
</dbReference>
<dbReference type="EC" id="2.7.13.3" evidence="2"/>
<dbReference type="KEGG" id="lck:HN018_24685"/>
<dbReference type="InterPro" id="IPR003661">
    <property type="entry name" value="HisK_dim/P_dom"/>
</dbReference>
<dbReference type="Pfam" id="PF02518">
    <property type="entry name" value="HATPase_c"/>
    <property type="match status" value="1"/>
</dbReference>
<dbReference type="InterPro" id="IPR013656">
    <property type="entry name" value="PAS_4"/>
</dbReference>
<dbReference type="InterPro" id="IPR036890">
    <property type="entry name" value="HATPase_C_sf"/>
</dbReference>
<keyword evidence="7" id="KW-0067">ATP-binding</keyword>
<keyword evidence="12" id="KW-1185">Reference proteome</keyword>
<keyword evidence="8" id="KW-0902">Two-component regulatory system</keyword>
<dbReference type="PROSITE" id="PS50112">
    <property type="entry name" value="PAS"/>
    <property type="match status" value="1"/>
</dbReference>
<dbReference type="Gene3D" id="3.30.565.10">
    <property type="entry name" value="Histidine kinase-like ATPase, C-terminal domain"/>
    <property type="match status" value="1"/>
</dbReference>
<reference evidence="11 12" key="1">
    <citation type="journal article" date="2014" name="World J. Microbiol. Biotechnol.">
        <title>Biodiversity and physiological characteristics of Antarctic and Arctic lichens-associated bacteria.</title>
        <authorList>
            <person name="Lee Y.M."/>
            <person name="Kim E.H."/>
            <person name="Lee H.K."/>
            <person name="Hong S.G."/>
        </authorList>
    </citation>
    <scope>NUCLEOTIDE SEQUENCE [LARGE SCALE GENOMIC DNA]</scope>
    <source>
        <strain evidence="11 12">PAMC 26569</strain>
        <plasmid evidence="11">unnamed2</plasmid>
    </source>
</reference>
<evidence type="ECO:0000256" key="7">
    <source>
        <dbReference type="ARBA" id="ARBA00022840"/>
    </source>
</evidence>
<evidence type="ECO:0000259" key="10">
    <source>
        <dbReference type="PROSITE" id="PS50112"/>
    </source>
</evidence>
<evidence type="ECO:0000313" key="12">
    <source>
        <dbReference type="Proteomes" id="UP000500767"/>
    </source>
</evidence>
<dbReference type="NCBIfam" id="TIGR00229">
    <property type="entry name" value="sensory_box"/>
    <property type="match status" value="1"/>
</dbReference>
<organism evidence="11 12">
    <name type="scientific">Lichenicola cladoniae</name>
    <dbReference type="NCBI Taxonomy" id="1484109"/>
    <lineage>
        <taxon>Bacteria</taxon>
        <taxon>Pseudomonadati</taxon>
        <taxon>Pseudomonadota</taxon>
        <taxon>Alphaproteobacteria</taxon>
        <taxon>Acetobacterales</taxon>
        <taxon>Acetobacteraceae</taxon>
        <taxon>Lichenicola</taxon>
    </lineage>
</organism>
<keyword evidence="4" id="KW-0808">Transferase</keyword>
<evidence type="ECO:0000256" key="6">
    <source>
        <dbReference type="ARBA" id="ARBA00022777"/>
    </source>
</evidence>
<comment type="catalytic activity">
    <reaction evidence="1">
        <text>ATP + protein L-histidine = ADP + protein N-phospho-L-histidine.</text>
        <dbReference type="EC" id="2.7.13.3"/>
    </reaction>
</comment>
<dbReference type="InterPro" id="IPR003594">
    <property type="entry name" value="HATPase_dom"/>
</dbReference>
<dbReference type="Proteomes" id="UP000500767">
    <property type="component" value="Plasmid unnamed2"/>
</dbReference>
<dbReference type="SUPFAM" id="SSF55874">
    <property type="entry name" value="ATPase domain of HSP90 chaperone/DNA topoisomerase II/histidine kinase"/>
    <property type="match status" value="1"/>
</dbReference>
<dbReference type="PRINTS" id="PR00344">
    <property type="entry name" value="BCTRLSENSOR"/>
</dbReference>
<dbReference type="Gene3D" id="3.30.450.20">
    <property type="entry name" value="PAS domain"/>
    <property type="match status" value="3"/>
</dbReference>
<dbReference type="InterPro" id="IPR000014">
    <property type="entry name" value="PAS"/>
</dbReference>
<evidence type="ECO:0000313" key="11">
    <source>
        <dbReference type="EMBL" id="QKE93391.1"/>
    </source>
</evidence>
<dbReference type="CDD" id="cd00130">
    <property type="entry name" value="PAS"/>
    <property type="match status" value="2"/>
</dbReference>
<keyword evidence="6" id="KW-0418">Kinase</keyword>
<dbReference type="PROSITE" id="PS50109">
    <property type="entry name" value="HIS_KIN"/>
    <property type="match status" value="1"/>
</dbReference>
<evidence type="ECO:0000256" key="1">
    <source>
        <dbReference type="ARBA" id="ARBA00000085"/>
    </source>
</evidence>
<dbReference type="SMART" id="SM00091">
    <property type="entry name" value="PAS"/>
    <property type="match status" value="3"/>
</dbReference>
<proteinExistence type="predicted"/>
<dbReference type="Pfam" id="PF00512">
    <property type="entry name" value="HisKA"/>
    <property type="match status" value="1"/>
</dbReference>
<geneLocation type="plasmid" evidence="11 12">
    <name>unnamed2</name>
</geneLocation>
<dbReference type="InterPro" id="IPR005467">
    <property type="entry name" value="His_kinase_dom"/>
</dbReference>
<dbReference type="Gene3D" id="1.10.287.130">
    <property type="match status" value="1"/>
</dbReference>
<dbReference type="SUPFAM" id="SSF55785">
    <property type="entry name" value="PYP-like sensor domain (PAS domain)"/>
    <property type="match status" value="3"/>
</dbReference>
<dbReference type="AlphaFoldDB" id="A0A6M8HZ75"/>
<evidence type="ECO:0000256" key="8">
    <source>
        <dbReference type="ARBA" id="ARBA00023012"/>
    </source>
</evidence>
<evidence type="ECO:0000256" key="4">
    <source>
        <dbReference type="ARBA" id="ARBA00022679"/>
    </source>
</evidence>
<feature type="domain" description="Histidine kinase" evidence="9">
    <location>
        <begin position="481"/>
        <end position="693"/>
    </location>
</feature>
<gene>
    <name evidence="11" type="ORF">HN018_24685</name>
</gene>
<dbReference type="InterPro" id="IPR036097">
    <property type="entry name" value="HisK_dim/P_sf"/>
</dbReference>
<sequence>MKSTRRVIHSSLVPETVQLLGVDCDVFDLMQESVIAFDANGRISFWNAASERIYGWQRADTVGRLFQEVLGDQPWQVDDTSGNASDNGACSKEIHRRTLCGREVVIQANLAIQSKSAGRAQRIIEIGLDVTVQRQAELEARVAQRQYRNVFQAVAASAWEIDFTAVRVLVLGWLKSIDEDPRQWLKARPALVRELIRATIVTDVNDRGIQLFRASNREQLLGSIDRYWPEASTDDFCEWIASALAGETFFSRETRQRRHDGVEFDALFTASFAPGATEDDRLVVTIVDYSDIKRGQAAVRESEAFYTDMFHGAAFSAWHLDATETQAIYSGLRARGVTDFRAYVAENPELVFQIMEAIKVVDVNETSVRLFGAISRGQMIGQSVTPYWLPDRLETFIGSLDASFRGCPTFESLGRMRTLAGNEIDVLFTRSASSTLRNAGQLLLAIVDMTDKVNAQNALAEMQATFAHAARVSSLGELTASIAHEINQPLAAIAANGEAASRWLAHPVPDLGRLRGLSEDIIADARRASDVVGHIRSMASPQVGQYRPVSLNSLVGDALTLLSSQLNKVGVQATCDFQPDLPNVLGDPVQLQQVIVNLILNAIQAMEATPCRRLSLNTVLQGDHVSLTVIDTGLGIRTENLGKLFGSFFTTKTDGMGIGLAICRTIVEAHGGTIVAVNCAPRGASFTVRLPAQ</sequence>
<keyword evidence="11" id="KW-0614">Plasmid</keyword>
<dbReference type="PANTHER" id="PTHR43065:SF10">
    <property type="entry name" value="PEROXIDE STRESS-ACTIVATED HISTIDINE KINASE MAK3"/>
    <property type="match status" value="1"/>
</dbReference>
<dbReference type="SUPFAM" id="SSF47384">
    <property type="entry name" value="Homodimeric domain of signal transducing histidine kinase"/>
    <property type="match status" value="1"/>
</dbReference>
<keyword evidence="5" id="KW-0547">Nucleotide-binding</keyword>
<dbReference type="SMART" id="SM00387">
    <property type="entry name" value="HATPase_c"/>
    <property type="match status" value="1"/>
</dbReference>
<protein>
    <recommendedName>
        <fullName evidence="2">histidine kinase</fullName>
        <ecNumber evidence="2">2.7.13.3</ecNumber>
    </recommendedName>
</protein>
<dbReference type="PANTHER" id="PTHR43065">
    <property type="entry name" value="SENSOR HISTIDINE KINASE"/>
    <property type="match status" value="1"/>
</dbReference>
<accession>A0A6M8HZ75</accession>
<evidence type="ECO:0000256" key="2">
    <source>
        <dbReference type="ARBA" id="ARBA00012438"/>
    </source>
</evidence>